<evidence type="ECO:0000256" key="6">
    <source>
        <dbReference type="ARBA" id="ARBA00045654"/>
    </source>
</evidence>
<protein>
    <recommendedName>
        <fullName evidence="3">Protein VAC14 homolog</fullName>
    </recommendedName>
</protein>
<dbReference type="Pfam" id="PF11916">
    <property type="entry name" value="Vac14_Fig4_bd"/>
    <property type="match status" value="1"/>
</dbReference>
<feature type="region of interest" description="Disordered" evidence="8">
    <location>
        <begin position="354"/>
        <end position="375"/>
    </location>
</feature>
<sequence length="743" mass="84160">MSDKDYSPLSNACVRALNDKLYDKRKAAALEIEKMARDFNTVGNVTQIKKLLKTLGQDFTLSNNPNSRKGGLIGLAAMAIALGRDSTPYIDDLIRPLLSCFADQDSRVRYYACEALYNVVKVSRSDVLPLFNEVFDSLSKLAADPDQNVKSGAELLDRLMKDIVTESPTFNLIELIDLIRDRIHGINQFSRQFIVSWISLLDSVPEIDVIVFLPKLLDGLLKILADPTPEIHRMTEHCLAEFLFKIIQNPSKTDFSSMINILTVHSQATDDPLVQYTALTWLKEFMNLANSRDLLPFSASILTAILPCLTSSSDQNDDSDDKNKSTTNINIREVAKVLNYSLMQLVTMQDSQHDEMSPTIGHQSSHSAHNESTNISDSVQNSLDITSLLEVLVRELKAGENASTLSKLAVLRWILHLYSKVPQKIVSHLESELFPVLLKTLSDKSDEVVLMDLKVLAQIFSSAPTVTVGSDVRTTVQLTAGAESPSYFTRFMTDLLKLFHKNGNVLEERGSFIIRQLCLLMTAEDIYRSLSEILLDYEDLRFAYTIVQTLNTILLTSSELFDLRSQLKNLKTDESCSLFCCLYRTWCHSPVATVSLCFLTKNYKHACDLLMLFGDLNLTLEFLTEVDQMVQLLESPIFAYLRLELLDVENNCDLIKSLYGLLMILPQSEAFHLLRKRLQCLPNFSLYSSSDSQKKSVIKSSPTQPNMDFKELLRHFHSVQHKHQNWSRTTEAWNRINDRSYNT</sequence>
<keyword evidence="4" id="KW-0677">Repeat</keyword>
<evidence type="ECO:0000256" key="3">
    <source>
        <dbReference type="ARBA" id="ARBA00013840"/>
    </source>
</evidence>
<comment type="similarity">
    <text evidence="2">Belongs to the VAC14 family.</text>
</comment>
<evidence type="ECO:0000313" key="10">
    <source>
        <dbReference type="EMBL" id="CAD7654575.1"/>
    </source>
</evidence>
<proteinExistence type="inferred from homology"/>
<dbReference type="SUPFAM" id="SSF48371">
    <property type="entry name" value="ARM repeat"/>
    <property type="match status" value="1"/>
</dbReference>
<dbReference type="PANTHER" id="PTHR16023">
    <property type="entry name" value="TAX1 BINDING PROTEIN-RELATED"/>
    <property type="match status" value="1"/>
</dbReference>
<organism evidence="10">
    <name type="scientific">Oppiella nova</name>
    <dbReference type="NCBI Taxonomy" id="334625"/>
    <lineage>
        <taxon>Eukaryota</taxon>
        <taxon>Metazoa</taxon>
        <taxon>Ecdysozoa</taxon>
        <taxon>Arthropoda</taxon>
        <taxon>Chelicerata</taxon>
        <taxon>Arachnida</taxon>
        <taxon>Acari</taxon>
        <taxon>Acariformes</taxon>
        <taxon>Sarcoptiformes</taxon>
        <taxon>Oribatida</taxon>
        <taxon>Brachypylina</taxon>
        <taxon>Oppioidea</taxon>
        <taxon>Oppiidae</taxon>
        <taxon>Oppiella</taxon>
    </lineage>
</organism>
<evidence type="ECO:0000256" key="7">
    <source>
        <dbReference type="ARBA" id="ARBA00047092"/>
    </source>
</evidence>
<dbReference type="InterPro" id="IPR021841">
    <property type="entry name" value="VAC14_Fig4p-bd"/>
</dbReference>
<dbReference type="Proteomes" id="UP000728032">
    <property type="component" value="Unassembled WGS sequence"/>
</dbReference>
<dbReference type="EMBL" id="CAJPVJ010008188">
    <property type="protein sequence ID" value="CAG2171762.1"/>
    <property type="molecule type" value="Genomic_DNA"/>
</dbReference>
<evidence type="ECO:0000256" key="1">
    <source>
        <dbReference type="ARBA" id="ARBA00004308"/>
    </source>
</evidence>
<evidence type="ECO:0000256" key="8">
    <source>
        <dbReference type="SAM" id="MobiDB-lite"/>
    </source>
</evidence>
<dbReference type="GO" id="GO:0006661">
    <property type="term" value="P:phosphatidylinositol biosynthetic process"/>
    <property type="evidence" value="ECO:0007669"/>
    <property type="project" value="InterPro"/>
</dbReference>
<dbReference type="Gene3D" id="1.25.10.10">
    <property type="entry name" value="Leucine-rich Repeat Variant"/>
    <property type="match status" value="2"/>
</dbReference>
<keyword evidence="11" id="KW-1185">Reference proteome</keyword>
<name>A0A7R9QRZ6_9ACAR</name>
<gene>
    <name evidence="10" type="ORF">ONB1V03_LOCUS11222</name>
</gene>
<dbReference type="AlphaFoldDB" id="A0A7R9QRZ6"/>
<dbReference type="EMBL" id="OC923013">
    <property type="protein sequence ID" value="CAD7654575.1"/>
    <property type="molecule type" value="Genomic_DNA"/>
</dbReference>
<comment type="subcellular location">
    <subcellularLocation>
        <location evidence="1">Endomembrane system</location>
    </subcellularLocation>
</comment>
<evidence type="ECO:0000259" key="9">
    <source>
        <dbReference type="Pfam" id="PF11916"/>
    </source>
</evidence>
<dbReference type="InterPro" id="IPR011989">
    <property type="entry name" value="ARM-like"/>
</dbReference>
<evidence type="ECO:0000313" key="11">
    <source>
        <dbReference type="Proteomes" id="UP000728032"/>
    </source>
</evidence>
<evidence type="ECO:0000256" key="4">
    <source>
        <dbReference type="ARBA" id="ARBA00022737"/>
    </source>
</evidence>
<dbReference type="PANTHER" id="PTHR16023:SF0">
    <property type="entry name" value="PROTEIN VAC14 HOMOLOG"/>
    <property type="match status" value="1"/>
</dbReference>
<feature type="domain" description="Vacuolar protein 14 C-terminal Fig4-binding" evidence="9">
    <location>
        <begin position="504"/>
        <end position="680"/>
    </location>
</feature>
<comment type="function">
    <text evidence="6">Scaffold protein component of the PI(3,5)P2 regulatory complex which regulates both the synthesis and turnover of phosphatidylinositol 3,5-bisphosphate (PtdIns(3,5)P2). Pentamerizes into a star-shaped structure and nucleates the assembly of the complex. The pentamer binds a single copy each of PIKFYVE and FIG4 and coordinates both PIKfyve kinase activity and FIG4 phosphatase activity, being required to maintain normal levels of phosphatidylinositol 3-phosphate (PtdIns(3)P) and phosphatidylinositol 5-phosphate (PtdIns(5)P). Plays a role in the biogenesis of endosome carrier vesicles (ECV) / multivesicular bodies (MVB) transport intermediates from early endosomes.</text>
</comment>
<evidence type="ECO:0000256" key="2">
    <source>
        <dbReference type="ARBA" id="ARBA00010225"/>
    </source>
</evidence>
<dbReference type="InterPro" id="IPR016024">
    <property type="entry name" value="ARM-type_fold"/>
</dbReference>
<dbReference type="InterPro" id="IPR026825">
    <property type="entry name" value="Vac14"/>
</dbReference>
<reference evidence="10" key="1">
    <citation type="submission" date="2020-11" db="EMBL/GenBank/DDBJ databases">
        <authorList>
            <person name="Tran Van P."/>
        </authorList>
    </citation>
    <scope>NUCLEOTIDE SEQUENCE</scope>
</reference>
<accession>A0A7R9QRZ6</accession>
<feature type="compositionally biased region" description="Polar residues" evidence="8">
    <location>
        <begin position="360"/>
        <end position="375"/>
    </location>
</feature>
<comment type="subunit">
    <text evidence="7">Forms pentamers. Component of the PI(3,5)P2 regulatory complex/PAS complex, at least composed of PIKFYVE, FIG4 and VAC14. VAC14 nucleates the assembly of the complex and serves as a scaffold by pentamerizing into a star-shaped structure, which can bind a single copy each of PIKFYVE and FIG4 and coordinates their activities. Interacts with NOS1.</text>
</comment>
<dbReference type="GO" id="GO:0070772">
    <property type="term" value="C:PAS complex"/>
    <property type="evidence" value="ECO:0007669"/>
    <property type="project" value="InterPro"/>
</dbReference>
<dbReference type="GO" id="GO:0010008">
    <property type="term" value="C:endosome membrane"/>
    <property type="evidence" value="ECO:0007669"/>
    <property type="project" value="TreeGrafter"/>
</dbReference>
<dbReference type="OrthoDB" id="6492564at2759"/>
<dbReference type="Pfam" id="PF12755">
    <property type="entry name" value="Vac14_Fab1_bd"/>
    <property type="match status" value="1"/>
</dbReference>
<evidence type="ECO:0000256" key="5">
    <source>
        <dbReference type="ARBA" id="ARBA00023136"/>
    </source>
</evidence>
<keyword evidence="5" id="KW-0472">Membrane</keyword>